<dbReference type="Gene3D" id="6.10.340.10">
    <property type="match status" value="1"/>
</dbReference>
<dbReference type="NCBIfam" id="TIGR00254">
    <property type="entry name" value="GGDEF"/>
    <property type="match status" value="1"/>
</dbReference>
<dbReference type="Proteomes" id="UP000520592">
    <property type="component" value="Unassembled WGS sequence"/>
</dbReference>
<dbReference type="EC" id="2.7.7.65" evidence="3"/>
<dbReference type="InterPro" id="IPR029787">
    <property type="entry name" value="Nucleotide_cyclase"/>
</dbReference>
<dbReference type="CDD" id="cd01949">
    <property type="entry name" value="GGDEF"/>
    <property type="match status" value="1"/>
</dbReference>
<dbReference type="GO" id="GO:0005886">
    <property type="term" value="C:plasma membrane"/>
    <property type="evidence" value="ECO:0007669"/>
    <property type="project" value="UniProtKB-SubCell"/>
</dbReference>
<protein>
    <recommendedName>
        <fullName evidence="3">diguanylate cyclase</fullName>
        <ecNumber evidence="3">2.7.7.65</ecNumber>
    </recommendedName>
</protein>
<name>A0A7Y7YG18_9PSED</name>
<feature type="transmembrane region" description="Helical" evidence="5">
    <location>
        <begin position="365"/>
        <end position="387"/>
    </location>
</feature>
<dbReference type="EMBL" id="JACAQD010000035">
    <property type="protein sequence ID" value="NWC35753.1"/>
    <property type="molecule type" value="Genomic_DNA"/>
</dbReference>
<dbReference type="Pfam" id="PF00672">
    <property type="entry name" value="HAMP"/>
    <property type="match status" value="1"/>
</dbReference>
<dbReference type="FunFam" id="3.30.70.270:FF:000001">
    <property type="entry name" value="Diguanylate cyclase domain protein"/>
    <property type="match status" value="1"/>
</dbReference>
<dbReference type="Pfam" id="PF00990">
    <property type="entry name" value="GGDEF"/>
    <property type="match status" value="1"/>
</dbReference>
<dbReference type="CDD" id="cd18774">
    <property type="entry name" value="PDC2_HK_sensor"/>
    <property type="match status" value="1"/>
</dbReference>
<dbReference type="SUPFAM" id="SSF55073">
    <property type="entry name" value="Nucleotide cyclase"/>
    <property type="match status" value="1"/>
</dbReference>
<gene>
    <name evidence="8" type="ORF">HX876_25625</name>
</gene>
<evidence type="ECO:0000256" key="3">
    <source>
        <dbReference type="ARBA" id="ARBA00012528"/>
    </source>
</evidence>
<keyword evidence="5" id="KW-1133">Transmembrane helix</keyword>
<comment type="catalytic activity">
    <reaction evidence="4">
        <text>2 GTP = 3',3'-c-di-GMP + 2 diphosphate</text>
        <dbReference type="Rhea" id="RHEA:24898"/>
        <dbReference type="ChEBI" id="CHEBI:33019"/>
        <dbReference type="ChEBI" id="CHEBI:37565"/>
        <dbReference type="ChEBI" id="CHEBI:58805"/>
        <dbReference type="EC" id="2.7.7.65"/>
    </reaction>
</comment>
<comment type="subcellular location">
    <subcellularLocation>
        <location evidence="2">Cell inner membrane</location>
    </subcellularLocation>
</comment>
<accession>A0A7Y7YG18</accession>
<keyword evidence="5" id="KW-0472">Membrane</keyword>
<dbReference type="GO" id="GO:0007165">
    <property type="term" value="P:signal transduction"/>
    <property type="evidence" value="ECO:0007669"/>
    <property type="project" value="InterPro"/>
</dbReference>
<sequence length="648" mass="71963">MVKVDFVLTSHKRSLTARALHLAVLRIGLVSLSAGTVSYFVNLSSIEGAITEQLLLSTEQTLQLESLPFREIKDLQQNFLNDFKSILARPGIEATLVRDFNQIFYRHEDGSYTQRPMLFEGKPLADGRRFAGMSATYAPDTPPNDDVKTRLTLSYILSHKYGSSTKGRLFNFYGVVPEKGFPIYQESNIAEVFTYSGPDALKLETYEFYERGFGTPGNSTLFTRMYWDYSNNAWMTTIATPDVADTSGKHRILVCVDVLLDELMKRTAKPFVQDAYSVLFTADSEGTLIYHPDFMEQVKSSEGKASIQSLKIVHDYPLLDAIHSLTPGKATVVQTYNDIVAMGIIPGTPWVLAVHYPRAQMTPAILTNLAIVIALGLLTLLVEIFILRSILQKQVAIPLSRLMQATRLVGLSRERLGHDALPTQSTDEIGELARDFANMADRIQGAQEQLELQVQDRTAALEEANRQLKVLSTTDGLTGLANRRHFDEALISEWHRAQRTGTFLSLMLIDVDYFKKYNDHYGHQAGDDCLRSVASVLEAHALRAGDLVARYGGEEFALITTILHTEKALQHAQALCRALEKLTLPHALSPLGFVTASIGVAVMIPKEDRTPEYLLKQADLALYCAKAQGRNQAVLATSMAALSANRLA</sequence>
<evidence type="ECO:0000313" key="9">
    <source>
        <dbReference type="Proteomes" id="UP000520592"/>
    </source>
</evidence>
<comment type="cofactor">
    <cofactor evidence="1">
        <name>Mg(2+)</name>
        <dbReference type="ChEBI" id="CHEBI:18420"/>
    </cofactor>
</comment>
<dbReference type="InterPro" id="IPR043128">
    <property type="entry name" value="Rev_trsase/Diguanyl_cyclase"/>
</dbReference>
<feature type="domain" description="HAMP" evidence="6">
    <location>
        <begin position="393"/>
        <end position="448"/>
    </location>
</feature>
<feature type="domain" description="GGDEF" evidence="7">
    <location>
        <begin position="502"/>
        <end position="638"/>
    </location>
</feature>
<dbReference type="AlphaFoldDB" id="A0A7Y7YG18"/>
<evidence type="ECO:0000259" key="7">
    <source>
        <dbReference type="PROSITE" id="PS50887"/>
    </source>
</evidence>
<dbReference type="GO" id="GO:0052621">
    <property type="term" value="F:diguanylate cyclase activity"/>
    <property type="evidence" value="ECO:0007669"/>
    <property type="project" value="UniProtKB-EC"/>
</dbReference>
<reference evidence="8 9" key="1">
    <citation type="submission" date="2020-04" db="EMBL/GenBank/DDBJ databases">
        <title>Molecular characterization of pseudomonads from Agaricus bisporus reveal novel blotch 2 pathogens in Western Europe.</title>
        <authorList>
            <person name="Taparia T."/>
            <person name="Krijger M."/>
            <person name="Haynes E."/>
            <person name="Elpinstone J.G."/>
            <person name="Noble R."/>
            <person name="Van Der Wolf J."/>
        </authorList>
    </citation>
    <scope>NUCLEOTIDE SEQUENCE [LARGE SCALE GENOMIC DNA]</scope>
    <source>
        <strain evidence="8 9">IPO3737</strain>
    </source>
</reference>
<evidence type="ECO:0000256" key="4">
    <source>
        <dbReference type="ARBA" id="ARBA00034247"/>
    </source>
</evidence>
<dbReference type="InterPro" id="IPR050469">
    <property type="entry name" value="Diguanylate_Cyclase"/>
</dbReference>
<evidence type="ECO:0000256" key="1">
    <source>
        <dbReference type="ARBA" id="ARBA00001946"/>
    </source>
</evidence>
<dbReference type="Gene3D" id="3.30.450.20">
    <property type="entry name" value="PAS domain"/>
    <property type="match status" value="2"/>
</dbReference>
<dbReference type="Gene3D" id="3.30.70.270">
    <property type="match status" value="1"/>
</dbReference>
<dbReference type="CDD" id="cd06225">
    <property type="entry name" value="HAMP"/>
    <property type="match status" value="1"/>
</dbReference>
<proteinExistence type="predicted"/>
<evidence type="ECO:0000256" key="5">
    <source>
        <dbReference type="SAM" id="Phobius"/>
    </source>
</evidence>
<comment type="caution">
    <text evidence="8">The sequence shown here is derived from an EMBL/GenBank/DDBJ whole genome shotgun (WGS) entry which is preliminary data.</text>
</comment>
<evidence type="ECO:0000256" key="2">
    <source>
        <dbReference type="ARBA" id="ARBA00004533"/>
    </source>
</evidence>
<organism evidence="8 9">
    <name type="scientific">Pseudomonas gingeri</name>
    <dbReference type="NCBI Taxonomy" id="117681"/>
    <lineage>
        <taxon>Bacteria</taxon>
        <taxon>Pseudomonadati</taxon>
        <taxon>Pseudomonadota</taxon>
        <taxon>Gammaproteobacteria</taxon>
        <taxon>Pseudomonadales</taxon>
        <taxon>Pseudomonadaceae</taxon>
        <taxon>Pseudomonas</taxon>
    </lineage>
</organism>
<dbReference type="InterPro" id="IPR000160">
    <property type="entry name" value="GGDEF_dom"/>
</dbReference>
<evidence type="ECO:0000259" key="6">
    <source>
        <dbReference type="PROSITE" id="PS50885"/>
    </source>
</evidence>
<dbReference type="GO" id="GO:1902201">
    <property type="term" value="P:negative regulation of bacterial-type flagellum-dependent cell motility"/>
    <property type="evidence" value="ECO:0007669"/>
    <property type="project" value="TreeGrafter"/>
</dbReference>
<dbReference type="RefSeq" id="WP_177063173.1">
    <property type="nucleotide sequence ID" value="NZ_JACAPS010000055.1"/>
</dbReference>
<dbReference type="PROSITE" id="PS50885">
    <property type="entry name" value="HAMP"/>
    <property type="match status" value="1"/>
</dbReference>
<dbReference type="PANTHER" id="PTHR45138">
    <property type="entry name" value="REGULATORY COMPONENTS OF SENSORY TRANSDUCTION SYSTEM"/>
    <property type="match status" value="1"/>
</dbReference>
<evidence type="ECO:0000313" key="8">
    <source>
        <dbReference type="EMBL" id="NWC35753.1"/>
    </source>
</evidence>
<dbReference type="InterPro" id="IPR003660">
    <property type="entry name" value="HAMP_dom"/>
</dbReference>
<dbReference type="SMART" id="SM00304">
    <property type="entry name" value="HAMP"/>
    <property type="match status" value="1"/>
</dbReference>
<dbReference type="PANTHER" id="PTHR45138:SF9">
    <property type="entry name" value="DIGUANYLATE CYCLASE DGCM-RELATED"/>
    <property type="match status" value="1"/>
</dbReference>
<keyword evidence="5" id="KW-0812">Transmembrane</keyword>
<dbReference type="GO" id="GO:0043709">
    <property type="term" value="P:cell adhesion involved in single-species biofilm formation"/>
    <property type="evidence" value="ECO:0007669"/>
    <property type="project" value="TreeGrafter"/>
</dbReference>
<dbReference type="SMART" id="SM00267">
    <property type="entry name" value="GGDEF"/>
    <property type="match status" value="1"/>
</dbReference>
<dbReference type="PROSITE" id="PS50887">
    <property type="entry name" value="GGDEF"/>
    <property type="match status" value="1"/>
</dbReference>